<dbReference type="STRING" id="269621.A0A238FRR9"/>
<proteinExistence type="predicted"/>
<dbReference type="Proteomes" id="UP000198372">
    <property type="component" value="Unassembled WGS sequence"/>
</dbReference>
<sequence length="121" mass="13845">MAPYKRACQIIRIKPDRLDEYVQLHANAWPGVLATLERAHLKNYTIHHAAELNLLIAHFTYVGDDWKGDCQKIAENEETQRWWALTDGMQESLIEGATGSGGKKGWWLDLPEVFHFEGSKP</sequence>
<dbReference type="GO" id="GO:0016857">
    <property type="term" value="F:racemase and epimerase activity, acting on carbohydrates and derivatives"/>
    <property type="evidence" value="ECO:0007669"/>
    <property type="project" value="InterPro"/>
</dbReference>
<dbReference type="SUPFAM" id="SSF54909">
    <property type="entry name" value="Dimeric alpha+beta barrel"/>
    <property type="match status" value="1"/>
</dbReference>
<dbReference type="PANTHER" id="PTHR34389">
    <property type="entry name" value="L-RHAMNOSE MUTAROTASE"/>
    <property type="match status" value="1"/>
</dbReference>
<protein>
    <submittedName>
        <fullName evidence="1">BQ2448_6348 protein</fullName>
    </submittedName>
</protein>
<dbReference type="InterPro" id="IPR011008">
    <property type="entry name" value="Dimeric_a/b-barrel"/>
</dbReference>
<evidence type="ECO:0000313" key="1">
    <source>
        <dbReference type="EMBL" id="SCV73918.1"/>
    </source>
</evidence>
<dbReference type="OrthoDB" id="9981546at2759"/>
<dbReference type="InterPro" id="IPR008000">
    <property type="entry name" value="Rham/fucose_mutarotase"/>
</dbReference>
<reference evidence="2" key="1">
    <citation type="submission" date="2016-09" db="EMBL/GenBank/DDBJ databases">
        <authorList>
            <person name="Jeantristanb JTB J.-T."/>
            <person name="Ricardo R."/>
        </authorList>
    </citation>
    <scope>NUCLEOTIDE SEQUENCE [LARGE SCALE GENOMIC DNA]</scope>
</reference>
<name>A0A238FRR9_9BASI</name>
<dbReference type="Pfam" id="PF05336">
    <property type="entry name" value="rhaM"/>
    <property type="match status" value="1"/>
</dbReference>
<dbReference type="AlphaFoldDB" id="A0A238FRR9"/>
<organism evidence="1 2">
    <name type="scientific">Microbotryum intermedium</name>
    <dbReference type="NCBI Taxonomy" id="269621"/>
    <lineage>
        <taxon>Eukaryota</taxon>
        <taxon>Fungi</taxon>
        <taxon>Dikarya</taxon>
        <taxon>Basidiomycota</taxon>
        <taxon>Pucciniomycotina</taxon>
        <taxon>Microbotryomycetes</taxon>
        <taxon>Microbotryales</taxon>
        <taxon>Microbotryaceae</taxon>
        <taxon>Microbotryum</taxon>
    </lineage>
</organism>
<keyword evidence="2" id="KW-1185">Reference proteome</keyword>
<dbReference type="PANTHER" id="PTHR34389:SF2">
    <property type="entry name" value="L-RHAMNOSE MUTAROTASE"/>
    <property type="match status" value="1"/>
</dbReference>
<dbReference type="Gene3D" id="3.30.70.100">
    <property type="match status" value="1"/>
</dbReference>
<dbReference type="EMBL" id="FMSP01000019">
    <property type="protein sequence ID" value="SCV73918.1"/>
    <property type="molecule type" value="Genomic_DNA"/>
</dbReference>
<accession>A0A238FRR9</accession>
<evidence type="ECO:0000313" key="2">
    <source>
        <dbReference type="Proteomes" id="UP000198372"/>
    </source>
</evidence>
<gene>
    <name evidence="1" type="ORF">BQ2448_6348</name>
</gene>